<dbReference type="Pfam" id="PF05063">
    <property type="entry name" value="MT-A70"/>
    <property type="match status" value="1"/>
</dbReference>
<dbReference type="PROSITE" id="PS51143">
    <property type="entry name" value="MT_A70"/>
    <property type="match status" value="1"/>
</dbReference>
<evidence type="ECO:0000313" key="3">
    <source>
        <dbReference type="Proteomes" id="UP000799439"/>
    </source>
</evidence>
<comment type="similarity">
    <text evidence="1">Belongs to the MT-A70-like family.</text>
</comment>
<dbReference type="GO" id="GO:0005634">
    <property type="term" value="C:nucleus"/>
    <property type="evidence" value="ECO:0007669"/>
    <property type="project" value="TreeGrafter"/>
</dbReference>
<proteinExistence type="inferred from homology"/>
<accession>A0A9P4MFK7</accession>
<dbReference type="Proteomes" id="UP000799439">
    <property type="component" value="Unassembled WGS sequence"/>
</dbReference>
<comment type="caution">
    <text evidence="2">The sequence shown here is derived from an EMBL/GenBank/DDBJ whole genome shotgun (WGS) entry which is preliminary data.</text>
</comment>
<evidence type="ECO:0000256" key="1">
    <source>
        <dbReference type="PROSITE-ProRule" id="PRU00489"/>
    </source>
</evidence>
<dbReference type="InterPro" id="IPR029063">
    <property type="entry name" value="SAM-dependent_MTases_sf"/>
</dbReference>
<reference evidence="2" key="1">
    <citation type="journal article" date="2020" name="Stud. Mycol.">
        <title>101 Dothideomycetes genomes: a test case for predicting lifestyles and emergence of pathogens.</title>
        <authorList>
            <person name="Haridas S."/>
            <person name="Albert R."/>
            <person name="Binder M."/>
            <person name="Bloem J."/>
            <person name="Labutti K."/>
            <person name="Salamov A."/>
            <person name="Andreopoulos B."/>
            <person name="Baker S."/>
            <person name="Barry K."/>
            <person name="Bills G."/>
            <person name="Bluhm B."/>
            <person name="Cannon C."/>
            <person name="Castanera R."/>
            <person name="Culley D."/>
            <person name="Daum C."/>
            <person name="Ezra D."/>
            <person name="Gonzalez J."/>
            <person name="Henrissat B."/>
            <person name="Kuo A."/>
            <person name="Liang C."/>
            <person name="Lipzen A."/>
            <person name="Lutzoni F."/>
            <person name="Magnuson J."/>
            <person name="Mondo S."/>
            <person name="Nolan M."/>
            <person name="Ohm R."/>
            <person name="Pangilinan J."/>
            <person name="Park H.-J."/>
            <person name="Ramirez L."/>
            <person name="Alfaro M."/>
            <person name="Sun H."/>
            <person name="Tritt A."/>
            <person name="Yoshinaga Y."/>
            <person name="Zwiers L.-H."/>
            <person name="Turgeon B."/>
            <person name="Goodwin S."/>
            <person name="Spatafora J."/>
            <person name="Crous P."/>
            <person name="Grigoriev I."/>
        </authorList>
    </citation>
    <scope>NUCLEOTIDE SEQUENCE</scope>
    <source>
        <strain evidence="2">CBS 260.36</strain>
    </source>
</reference>
<dbReference type="InterPro" id="IPR007757">
    <property type="entry name" value="MT-A70-like"/>
</dbReference>
<dbReference type="OrthoDB" id="61116at2759"/>
<organism evidence="2 3">
    <name type="scientific">Myriangium duriaei CBS 260.36</name>
    <dbReference type="NCBI Taxonomy" id="1168546"/>
    <lineage>
        <taxon>Eukaryota</taxon>
        <taxon>Fungi</taxon>
        <taxon>Dikarya</taxon>
        <taxon>Ascomycota</taxon>
        <taxon>Pezizomycotina</taxon>
        <taxon>Dothideomycetes</taxon>
        <taxon>Dothideomycetidae</taxon>
        <taxon>Myriangiales</taxon>
        <taxon>Myriangiaceae</taxon>
        <taxon>Myriangium</taxon>
    </lineage>
</organism>
<dbReference type="GO" id="GO:0003676">
    <property type="term" value="F:nucleic acid binding"/>
    <property type="evidence" value="ECO:0007669"/>
    <property type="project" value="InterPro"/>
</dbReference>
<gene>
    <name evidence="2" type="ORF">K461DRAFT_147982</name>
</gene>
<dbReference type="InterPro" id="IPR002052">
    <property type="entry name" value="DNA_methylase_N6_adenine_CS"/>
</dbReference>
<dbReference type="SUPFAM" id="SSF53335">
    <property type="entry name" value="S-adenosyl-L-methionine-dependent methyltransferases"/>
    <property type="match status" value="1"/>
</dbReference>
<protein>
    <submittedName>
        <fullName evidence="2">MT-A70-domain-containing protein</fullName>
    </submittedName>
</protein>
<name>A0A9P4MFK7_9PEZI</name>
<dbReference type="PANTHER" id="PTHR12829">
    <property type="entry name" value="N6-ADENOSINE-METHYLTRANSFERASE"/>
    <property type="match status" value="1"/>
</dbReference>
<sequence length="429" mass="48111">MSGSTIVLYRNDSDDVWVIDIPASIAEAQAFGNDRLKLISCPALEKPWPHNEPKSDKARDILKSQQPDDRGLQKAISDALAIVRASHSGAYCLSRVAQAASAATGEKRRRSEITPDRAAEAWPGHDRFRPFKDGYDLSEEVGESLHVIAPPTTNLYVKSQAEVEGKMVHNASPSIANLRIQDKSIMCRIPPFSSFFLGDCSASMPFHRAVRQLAQRQQTKSQFDVVVMDPPWPSASVRRGAQKGQAHYNVKRSLWDMRQLLFDMDLGPLISADGLLAVWITNKPTINDMILSQQDGLFESCGLQLVEEWIWVKVTSSGEPILPVDGLWRKPYEILLIGRKKATAKGRDLDGRHTASPRHNVKRRVIFAVPDLHSRKPCLKQPLKRILGISTDHRGLEIFARNLISGWHAWGNEVLKFTEEMCWTRDCAP</sequence>
<dbReference type="PANTHER" id="PTHR12829:SF4">
    <property type="entry name" value="N(6)-ADENINE-SPECIFIC METHYLTRANSFERASE METTL4"/>
    <property type="match status" value="1"/>
</dbReference>
<dbReference type="PROSITE" id="PS00092">
    <property type="entry name" value="N6_MTASE"/>
    <property type="match status" value="1"/>
</dbReference>
<evidence type="ECO:0000313" key="2">
    <source>
        <dbReference type="EMBL" id="KAF2152505.1"/>
    </source>
</evidence>
<keyword evidence="3" id="KW-1185">Reference proteome</keyword>
<dbReference type="Gene3D" id="3.40.50.150">
    <property type="entry name" value="Vaccinia Virus protein VP39"/>
    <property type="match status" value="1"/>
</dbReference>
<dbReference type="GO" id="GO:0008168">
    <property type="term" value="F:methyltransferase activity"/>
    <property type="evidence" value="ECO:0007669"/>
    <property type="project" value="InterPro"/>
</dbReference>
<dbReference type="GO" id="GO:0032259">
    <property type="term" value="P:methylation"/>
    <property type="evidence" value="ECO:0007669"/>
    <property type="project" value="InterPro"/>
</dbReference>
<dbReference type="AlphaFoldDB" id="A0A9P4MFK7"/>
<dbReference type="EMBL" id="ML996086">
    <property type="protein sequence ID" value="KAF2152505.1"/>
    <property type="molecule type" value="Genomic_DNA"/>
</dbReference>